<organism evidence="1 2">
    <name type="scientific">Candidatus Accumulibacter vicinus</name>
    <dbReference type="NCBI Taxonomy" id="2954382"/>
    <lineage>
        <taxon>Bacteria</taxon>
        <taxon>Pseudomonadati</taxon>
        <taxon>Pseudomonadota</taxon>
        <taxon>Betaproteobacteria</taxon>
        <taxon>Candidatus Accumulibacter</taxon>
    </lineage>
</organism>
<reference evidence="1 2" key="1">
    <citation type="submission" date="2014-07" db="EMBL/GenBank/DDBJ databases">
        <title>Expanding our view of genomic diversity in Candidatus Accumulibacter clades.</title>
        <authorList>
            <person name="Skennerton C.T."/>
            <person name="Barr J.J."/>
            <person name="Slater F.R."/>
            <person name="Bond P.L."/>
            <person name="Tyson G.W."/>
        </authorList>
    </citation>
    <scope>NUCLEOTIDE SEQUENCE [LARGE SCALE GENOMIC DNA]</scope>
    <source>
        <strain evidence="2">SK-01</strain>
    </source>
</reference>
<evidence type="ECO:0000313" key="2">
    <source>
        <dbReference type="Proteomes" id="UP000019812"/>
    </source>
</evidence>
<dbReference type="Proteomes" id="UP000019812">
    <property type="component" value="Unassembled WGS sequence"/>
</dbReference>
<evidence type="ECO:0000313" key="1">
    <source>
        <dbReference type="EMBL" id="KFB69820.1"/>
    </source>
</evidence>
<dbReference type="STRING" id="1457154.CAPSK01_000533"/>
<comment type="caution">
    <text evidence="1">The sequence shown here is derived from an EMBL/GenBank/DDBJ whole genome shotgun (WGS) entry which is preliminary data.</text>
</comment>
<accession>A0A084Y526</accession>
<sequence>MHRFELRAVGGVFQVAAFQAAAVAQFERCERAGGVFLPVPDGRLDDLVGTRDDVRRAMPVDDLAAQLGVLPRRRVIAEEADQNHAVATVTEGRQAGIAVLDAGDGHFGRDQRQPGGAELVDRRHEPREEPQFQQRILLAHFRPVDQRGDGALAEVFADACPPGLPMPLVGQRRKVDAEQAQRFEAGIHRFLQARLGQTAADQDFVDPDAIGDRCRRGHGLATELFHFGEATEQESGLGGAEKECAAARTAVLPVLLGQQRDALPVVDQRGFVGGRALGLFAGGLRQVGETVALVALDDQRKAVSDLVGGVEEPVVRGFASGRQGARNLQVILLPARFRSQRIEGLLDAVVREAVVAGLLVQPAVVHGLAQALAQVGRILPEQLAERRRIDATAEAGGEGEKLRQVRRQVAANLLDQQIDDVVGDFEGVDARRVQSPGAARSVEVPVVAFFEQTEKLVHEERVAGRLRVHDGGQGASVGRRLAQRVADQRFDLVPLQVAHAQTAHELRRSIEFGDRHRERAGRADFIAAVSADEQRMAQRRVAQQALQQVERSRVDPVQVVEKNDQRVPGVRQRADEAPQDVSEAIDRLLAIQIGQRRLCADDQFEMGKQVGHHPPVRRQGRAQRLPPRRQFLFRVAQQPRDKAVERLYPAGERNVAAVLLELAFEKETVPFADRPVHLAHQRRLADAGRTGNQEQRPGAFGDAFEGRLQGRDVVPAAVELLGNPDLGRRVAEAQREVVDGLPVPPFRGAALEIVAQPGGRLVALCGRLAHQLADDPGDRRRERRVQRARIGRLERQVGVDDFQRVVRDEG</sequence>
<dbReference type="EMBL" id="JDSS02000007">
    <property type="protein sequence ID" value="KFB69820.1"/>
    <property type="molecule type" value="Genomic_DNA"/>
</dbReference>
<proteinExistence type="predicted"/>
<dbReference type="AlphaFoldDB" id="A0A084Y526"/>
<protein>
    <submittedName>
        <fullName evidence="1">Uncharacterized protein</fullName>
    </submittedName>
</protein>
<name>A0A084Y526_9PROT</name>
<gene>
    <name evidence="1" type="ORF">CAPSK01_000533</name>
</gene>